<proteinExistence type="predicted"/>
<sequence length="90" mass="10749">MLVQFVKLEKPKPTRIKNHLSCTFLTRERELMLTNINWNILIIKKEKKSSAVEALQSLRKSIRWYASPALRYSPHRRKSKQQGQNHFRDS</sequence>
<dbReference type="AlphaFoldDB" id="A0AAN9QGT7"/>
<dbReference type="EMBL" id="JAYMYQ010000004">
    <property type="protein sequence ID" value="KAK7337085.1"/>
    <property type="molecule type" value="Genomic_DNA"/>
</dbReference>
<keyword evidence="2" id="KW-1185">Reference proteome</keyword>
<accession>A0AAN9QGT7</accession>
<name>A0AAN9QGT7_CANGL</name>
<organism evidence="1 2">
    <name type="scientific">Canavalia gladiata</name>
    <name type="common">Sword bean</name>
    <name type="synonym">Dolichos gladiatus</name>
    <dbReference type="NCBI Taxonomy" id="3824"/>
    <lineage>
        <taxon>Eukaryota</taxon>
        <taxon>Viridiplantae</taxon>
        <taxon>Streptophyta</taxon>
        <taxon>Embryophyta</taxon>
        <taxon>Tracheophyta</taxon>
        <taxon>Spermatophyta</taxon>
        <taxon>Magnoliopsida</taxon>
        <taxon>eudicotyledons</taxon>
        <taxon>Gunneridae</taxon>
        <taxon>Pentapetalae</taxon>
        <taxon>rosids</taxon>
        <taxon>fabids</taxon>
        <taxon>Fabales</taxon>
        <taxon>Fabaceae</taxon>
        <taxon>Papilionoideae</taxon>
        <taxon>50 kb inversion clade</taxon>
        <taxon>NPAAA clade</taxon>
        <taxon>indigoferoid/millettioid clade</taxon>
        <taxon>Phaseoleae</taxon>
        <taxon>Canavalia</taxon>
    </lineage>
</organism>
<protein>
    <submittedName>
        <fullName evidence="1">Uncharacterized protein</fullName>
    </submittedName>
</protein>
<evidence type="ECO:0000313" key="1">
    <source>
        <dbReference type="EMBL" id="KAK7337085.1"/>
    </source>
</evidence>
<evidence type="ECO:0000313" key="2">
    <source>
        <dbReference type="Proteomes" id="UP001367508"/>
    </source>
</evidence>
<comment type="caution">
    <text evidence="1">The sequence shown here is derived from an EMBL/GenBank/DDBJ whole genome shotgun (WGS) entry which is preliminary data.</text>
</comment>
<gene>
    <name evidence="1" type="ORF">VNO77_17644</name>
</gene>
<dbReference type="Proteomes" id="UP001367508">
    <property type="component" value="Unassembled WGS sequence"/>
</dbReference>
<reference evidence="1 2" key="1">
    <citation type="submission" date="2024-01" db="EMBL/GenBank/DDBJ databases">
        <title>The genomes of 5 underutilized Papilionoideae crops provide insights into root nodulation and disease resistanc.</title>
        <authorList>
            <person name="Jiang F."/>
        </authorList>
    </citation>
    <scope>NUCLEOTIDE SEQUENCE [LARGE SCALE GENOMIC DNA]</scope>
    <source>
        <strain evidence="1">LVBAO_FW01</strain>
        <tissue evidence="1">Leaves</tissue>
    </source>
</reference>